<dbReference type="EMBL" id="JAPXFL010000012">
    <property type="protein sequence ID" value="KAK9498436.1"/>
    <property type="molecule type" value="Genomic_DNA"/>
</dbReference>
<dbReference type="AlphaFoldDB" id="A0AAW1CIW2"/>
<evidence type="ECO:0000313" key="3">
    <source>
        <dbReference type="Proteomes" id="UP001461498"/>
    </source>
</evidence>
<organism evidence="2 3">
    <name type="scientific">Rhynocoris fuscipes</name>
    <dbReference type="NCBI Taxonomy" id="488301"/>
    <lineage>
        <taxon>Eukaryota</taxon>
        <taxon>Metazoa</taxon>
        <taxon>Ecdysozoa</taxon>
        <taxon>Arthropoda</taxon>
        <taxon>Hexapoda</taxon>
        <taxon>Insecta</taxon>
        <taxon>Pterygota</taxon>
        <taxon>Neoptera</taxon>
        <taxon>Paraneoptera</taxon>
        <taxon>Hemiptera</taxon>
        <taxon>Heteroptera</taxon>
        <taxon>Panheteroptera</taxon>
        <taxon>Cimicomorpha</taxon>
        <taxon>Reduviidae</taxon>
        <taxon>Harpactorinae</taxon>
        <taxon>Harpactorini</taxon>
        <taxon>Rhynocoris</taxon>
    </lineage>
</organism>
<proteinExistence type="predicted"/>
<accession>A0AAW1CIW2</accession>
<protein>
    <submittedName>
        <fullName evidence="2">Uncharacterized protein</fullName>
    </submittedName>
</protein>
<dbReference type="Proteomes" id="UP001461498">
    <property type="component" value="Unassembled WGS sequence"/>
</dbReference>
<feature type="region of interest" description="Disordered" evidence="1">
    <location>
        <begin position="35"/>
        <end position="87"/>
    </location>
</feature>
<keyword evidence="3" id="KW-1185">Reference proteome</keyword>
<evidence type="ECO:0000256" key="1">
    <source>
        <dbReference type="SAM" id="MobiDB-lite"/>
    </source>
</evidence>
<reference evidence="2 3" key="1">
    <citation type="submission" date="2022-12" db="EMBL/GenBank/DDBJ databases">
        <title>Chromosome-level genome assembly of true bugs.</title>
        <authorList>
            <person name="Ma L."/>
            <person name="Li H."/>
        </authorList>
    </citation>
    <scope>NUCLEOTIDE SEQUENCE [LARGE SCALE GENOMIC DNA]</scope>
    <source>
        <strain evidence="2">Lab_2022b</strain>
    </source>
</reference>
<sequence length="248" mass="28700">MKNVRKNRLSALRANLKNPFDEVTSDLESITVSKKDNSINEASCSDKSEVCSKQCDEDIDEENDEETSDNDEEEHQENIEETPAIEENHNDVSNLEKFEELNGITPKMIEILKMKLNKYRGYKEMFESIDKINLETNINELPTINDKTLTINTTNDKLNASLIKELKQSKQLLATRTKQLEKATELLAMMRKGLNDRGQYIKMLIDDNRRLREEVKYAIVERKTLCEKFANDFEDLPPEFSVGKADEE</sequence>
<comment type="caution">
    <text evidence="2">The sequence shown here is derived from an EMBL/GenBank/DDBJ whole genome shotgun (WGS) entry which is preliminary data.</text>
</comment>
<name>A0AAW1CIW2_9HEMI</name>
<evidence type="ECO:0000313" key="2">
    <source>
        <dbReference type="EMBL" id="KAK9498436.1"/>
    </source>
</evidence>
<feature type="compositionally biased region" description="Acidic residues" evidence="1">
    <location>
        <begin position="57"/>
        <end position="84"/>
    </location>
</feature>
<feature type="compositionally biased region" description="Basic and acidic residues" evidence="1">
    <location>
        <begin position="35"/>
        <end position="56"/>
    </location>
</feature>
<gene>
    <name evidence="2" type="ORF">O3M35_003075</name>
</gene>